<feature type="transmembrane region" description="Helical" evidence="5">
    <location>
        <begin position="188"/>
        <end position="213"/>
    </location>
</feature>
<evidence type="ECO:0000256" key="6">
    <source>
        <dbReference type="SAM" id="SignalP"/>
    </source>
</evidence>
<feature type="signal peptide" evidence="6">
    <location>
        <begin position="1"/>
        <end position="28"/>
    </location>
</feature>
<evidence type="ECO:0000259" key="8">
    <source>
        <dbReference type="PROSITE" id="PS50885"/>
    </source>
</evidence>
<dbReference type="Pfam" id="PF00672">
    <property type="entry name" value="HAMP"/>
    <property type="match status" value="1"/>
</dbReference>
<dbReference type="PANTHER" id="PTHR43531:SF11">
    <property type="entry name" value="METHYL-ACCEPTING CHEMOTAXIS PROTEIN 3"/>
    <property type="match status" value="1"/>
</dbReference>
<dbReference type="InterPro" id="IPR003660">
    <property type="entry name" value="HAMP_dom"/>
</dbReference>
<dbReference type="PROSITE" id="PS50885">
    <property type="entry name" value="HAMP"/>
    <property type="match status" value="2"/>
</dbReference>
<evidence type="ECO:0000313" key="10">
    <source>
        <dbReference type="Proteomes" id="UP001174932"/>
    </source>
</evidence>
<dbReference type="SMART" id="SM00283">
    <property type="entry name" value="MA"/>
    <property type="match status" value="1"/>
</dbReference>
<organism evidence="9 10">
    <name type="scientific">Rhizobium alvei</name>
    <dbReference type="NCBI Taxonomy" id="1132659"/>
    <lineage>
        <taxon>Bacteria</taxon>
        <taxon>Pseudomonadati</taxon>
        <taxon>Pseudomonadota</taxon>
        <taxon>Alphaproteobacteria</taxon>
        <taxon>Hyphomicrobiales</taxon>
        <taxon>Rhizobiaceae</taxon>
        <taxon>Rhizobium/Agrobacterium group</taxon>
        <taxon>Rhizobium</taxon>
    </lineage>
</organism>
<feature type="domain" description="HAMP" evidence="8">
    <location>
        <begin position="292"/>
        <end position="344"/>
    </location>
</feature>
<dbReference type="Pfam" id="PF00015">
    <property type="entry name" value="MCPsignal"/>
    <property type="match status" value="1"/>
</dbReference>
<dbReference type="CDD" id="cd06225">
    <property type="entry name" value="HAMP"/>
    <property type="match status" value="1"/>
</dbReference>
<comment type="similarity">
    <text evidence="2">Belongs to the methyl-accepting chemotaxis (MCP) protein family.</text>
</comment>
<keyword evidence="5" id="KW-0812">Transmembrane</keyword>
<dbReference type="PROSITE" id="PS50111">
    <property type="entry name" value="CHEMOTAXIS_TRANSDUC_2"/>
    <property type="match status" value="1"/>
</dbReference>
<sequence>MRPLSLKSKLIVAIAALFLASASSSVVGYLKTTEILTKNTEVASKSFPNVQITEEIAASLGDVKLAYLKHILAVDDVGREKALAQIGATNEVFQNKLATYKAAAQTDAERVLIDKIVSSYNGFQEMGREVIDFSDNGMKAAASKYADEKMMPAGAAISGAVNEIIDLTKTSAENSFQQARQYATEATIVSVVAGLLMTVIAVGAMGLAIFGIARPIGRITEAMRRLADGQTDLVIPYAGKHDEIGAMAGSVEVFRQAALRNRELEREAEEARSRSEIERQLAEQHAEAEAAERLQKATAGLAEGLKRLAMGDMGFKLEEAFSPEFEPLRHDFNISITQLGATLSALMGSITVIDSSSREISGGAKDLSQRTEHQAASLEETAAALDQITVNVSNSSRRSEEAQKVAVEANRSAEDSARIVSHAEEAMRRIEASSDQISGIIGVIDEIAFQTNLLALNAGVEAARAGEAGKGFAVVAQEVRELAQRSARAAKEIKGLIQNSSNEVNGGVTLVRDAGQALGTIVSFIGEINQHMHAIATSSREQATGLAEVNAAVNGMDQLTQQNAFMVQQSHAASTSLAEEATKLRDLVARFRLPMEDSRGFQSNARVRTMERLAG</sequence>
<dbReference type="Gene3D" id="1.10.287.950">
    <property type="entry name" value="Methyl-accepting chemotaxis protein"/>
    <property type="match status" value="1"/>
</dbReference>
<evidence type="ECO:0000256" key="2">
    <source>
        <dbReference type="ARBA" id="ARBA00029447"/>
    </source>
</evidence>
<keyword evidence="3" id="KW-0807">Transducer</keyword>
<feature type="coiled-coil region" evidence="4">
    <location>
        <begin position="254"/>
        <end position="294"/>
    </location>
</feature>
<keyword evidence="6" id="KW-0732">Signal</keyword>
<comment type="caution">
    <text evidence="9">The sequence shown here is derived from an EMBL/GenBank/DDBJ whole genome shotgun (WGS) entry which is preliminary data.</text>
</comment>
<feature type="domain" description="HAMP" evidence="8">
    <location>
        <begin position="210"/>
        <end position="263"/>
    </location>
</feature>
<dbReference type="CDD" id="cd19411">
    <property type="entry name" value="MCP2201-like_sensor"/>
    <property type="match status" value="1"/>
</dbReference>
<dbReference type="SUPFAM" id="SSF58104">
    <property type="entry name" value="Methyl-accepting chemotaxis protein (MCP) signaling domain"/>
    <property type="match status" value="1"/>
</dbReference>
<accession>A0ABT8YUB2</accession>
<dbReference type="Pfam" id="PF12729">
    <property type="entry name" value="4HB_MCP_1"/>
    <property type="match status" value="1"/>
</dbReference>
<reference evidence="9" key="1">
    <citation type="journal article" date="2015" name="Int. J. Syst. Evol. Microbiol.">
        <title>Rhizobium alvei sp. nov., isolated from a freshwater river.</title>
        <authorList>
            <person name="Sheu S.Y."/>
            <person name="Huang H.W."/>
            <person name="Young C.C."/>
            <person name="Chen W.M."/>
        </authorList>
    </citation>
    <scope>NUCLEOTIDE SEQUENCE</scope>
    <source>
        <strain evidence="9">TNR-22</strain>
    </source>
</reference>
<dbReference type="PANTHER" id="PTHR43531">
    <property type="entry name" value="PROTEIN ICFG"/>
    <property type="match status" value="1"/>
</dbReference>
<evidence type="ECO:0000256" key="3">
    <source>
        <dbReference type="PROSITE-ProRule" id="PRU00284"/>
    </source>
</evidence>
<dbReference type="EMBL" id="JAUOZU010000023">
    <property type="protein sequence ID" value="MDO6966893.1"/>
    <property type="molecule type" value="Genomic_DNA"/>
</dbReference>
<name>A0ABT8YUB2_9HYPH</name>
<keyword evidence="4" id="KW-0175">Coiled coil</keyword>
<dbReference type="InterPro" id="IPR051310">
    <property type="entry name" value="MCP_chemotaxis"/>
</dbReference>
<feature type="domain" description="Methyl-accepting transducer" evidence="7">
    <location>
        <begin position="349"/>
        <end position="578"/>
    </location>
</feature>
<reference evidence="9" key="2">
    <citation type="submission" date="2023-07" db="EMBL/GenBank/DDBJ databases">
        <authorList>
            <person name="Shen H."/>
        </authorList>
    </citation>
    <scope>NUCLEOTIDE SEQUENCE</scope>
    <source>
        <strain evidence="9">TNR-22</strain>
    </source>
</reference>
<evidence type="ECO:0000256" key="4">
    <source>
        <dbReference type="SAM" id="Coils"/>
    </source>
</evidence>
<dbReference type="RefSeq" id="WP_304378822.1">
    <property type="nucleotide sequence ID" value="NZ_JAUOZU010000023.1"/>
</dbReference>
<dbReference type="Gene3D" id="1.10.8.500">
    <property type="entry name" value="HAMP domain in histidine kinase"/>
    <property type="match status" value="1"/>
</dbReference>
<keyword evidence="1" id="KW-0145">Chemotaxis</keyword>
<dbReference type="CDD" id="cd11386">
    <property type="entry name" value="MCP_signal"/>
    <property type="match status" value="1"/>
</dbReference>
<dbReference type="InterPro" id="IPR047347">
    <property type="entry name" value="YvaQ-like_sensor"/>
</dbReference>
<proteinExistence type="inferred from homology"/>
<keyword evidence="5" id="KW-0472">Membrane</keyword>
<dbReference type="SUPFAM" id="SSF158472">
    <property type="entry name" value="HAMP domain-like"/>
    <property type="match status" value="1"/>
</dbReference>
<protein>
    <submittedName>
        <fullName evidence="9">HAMP domain-containing methyl-accepting chemotaxis protein</fullName>
    </submittedName>
</protein>
<evidence type="ECO:0000313" key="9">
    <source>
        <dbReference type="EMBL" id="MDO6966893.1"/>
    </source>
</evidence>
<keyword evidence="10" id="KW-1185">Reference proteome</keyword>
<gene>
    <name evidence="9" type="ORF">Q4481_23305</name>
</gene>
<evidence type="ECO:0000256" key="1">
    <source>
        <dbReference type="ARBA" id="ARBA00022500"/>
    </source>
</evidence>
<evidence type="ECO:0000256" key="5">
    <source>
        <dbReference type="SAM" id="Phobius"/>
    </source>
</evidence>
<feature type="chain" id="PRO_5046903188" evidence="6">
    <location>
        <begin position="29"/>
        <end position="615"/>
    </location>
</feature>
<keyword evidence="5" id="KW-1133">Transmembrane helix</keyword>
<evidence type="ECO:0000259" key="7">
    <source>
        <dbReference type="PROSITE" id="PS50111"/>
    </source>
</evidence>
<dbReference type="InterPro" id="IPR024478">
    <property type="entry name" value="HlyB_4HB_MCP"/>
</dbReference>
<dbReference type="SMART" id="SM00304">
    <property type="entry name" value="HAMP"/>
    <property type="match status" value="2"/>
</dbReference>
<dbReference type="InterPro" id="IPR004089">
    <property type="entry name" value="MCPsignal_dom"/>
</dbReference>
<dbReference type="Proteomes" id="UP001174932">
    <property type="component" value="Unassembled WGS sequence"/>
</dbReference>